<evidence type="ECO:0000313" key="4">
    <source>
        <dbReference type="Proteomes" id="UP000316253"/>
    </source>
</evidence>
<sequence>MDFFQHPKKIVITGGAGFIGSNLAANLAKEGHLITVFDNLTRKGTRENANWLADQFDNVEIVEADLRHDQAVLDRIVKDAEAIYHLAGQVAVTTSVEKPREDFDINALGTFNLLEAIRLHATADPVLIYSSTNKVYGGMEEVKIIEGANRYSYADFPAGIPENQFLDFHSPYGCSKGAADQYVRDYARIYKQKNVVFRQSCIYGPRQFGIEDQGWVAWFTIATLADKAITIYGDGKQVRDVLYVDDLVRAFKLATDNISTTAGKIYNIGGGAENTMSLLELVDYLREFHGKAIEPSFGEWRPGDQPVYISNIAKAQQEFGFSPEIGAKAGVAKLTEWVKDNRSLFTKVGLI</sequence>
<dbReference type="Gene3D" id="3.40.50.720">
    <property type="entry name" value="NAD(P)-binding Rossmann-like Domain"/>
    <property type="match status" value="1"/>
</dbReference>
<protein>
    <submittedName>
        <fullName evidence="3">CDP-paratose 2-epimerase</fullName>
    </submittedName>
</protein>
<dbReference type="InterPro" id="IPR036291">
    <property type="entry name" value="NAD(P)-bd_dom_sf"/>
</dbReference>
<dbReference type="SUPFAM" id="SSF51735">
    <property type="entry name" value="NAD(P)-binding Rossmann-fold domains"/>
    <property type="match status" value="1"/>
</dbReference>
<proteinExistence type="inferred from homology"/>
<reference evidence="3 4" key="1">
    <citation type="submission" date="2017-08" db="EMBL/GenBank/DDBJ databases">
        <title>Mechanisms for carbon and nitrogen cycling indicate functional differentiation within the Candidate Phyla Radiation.</title>
        <authorList>
            <person name="Danczak R.E."/>
            <person name="Johnston M.D."/>
            <person name="Kenah C."/>
            <person name="Slattery M."/>
            <person name="Wrighton K.C."/>
            <person name="Wilkins M.J."/>
        </authorList>
    </citation>
    <scope>NUCLEOTIDE SEQUENCE [LARGE SCALE GENOMIC DNA]</scope>
    <source>
        <strain evidence="3">Gr01-1014_85</strain>
    </source>
</reference>
<dbReference type="InterPro" id="IPR001509">
    <property type="entry name" value="Epimerase_deHydtase"/>
</dbReference>
<evidence type="ECO:0000256" key="1">
    <source>
        <dbReference type="ARBA" id="ARBA00007637"/>
    </source>
</evidence>
<dbReference type="EMBL" id="VMFD01000034">
    <property type="protein sequence ID" value="TSC65644.1"/>
    <property type="molecule type" value="Genomic_DNA"/>
</dbReference>
<dbReference type="Proteomes" id="UP000316253">
    <property type="component" value="Unassembled WGS sequence"/>
</dbReference>
<gene>
    <name evidence="3" type="ORF">CEO22_418</name>
</gene>
<comment type="similarity">
    <text evidence="1">Belongs to the NAD(P)-dependent epimerase/dehydratase family.</text>
</comment>
<name>A0A554JBD1_9BACT</name>
<organism evidence="3 4">
    <name type="scientific">Candidatus Berkelbacteria bacterium Gr01-1014_85</name>
    <dbReference type="NCBI Taxonomy" id="2017150"/>
    <lineage>
        <taxon>Bacteria</taxon>
        <taxon>Candidatus Berkelbacteria</taxon>
    </lineage>
</organism>
<dbReference type="PANTHER" id="PTHR43000">
    <property type="entry name" value="DTDP-D-GLUCOSE 4,6-DEHYDRATASE-RELATED"/>
    <property type="match status" value="1"/>
</dbReference>
<feature type="domain" description="NAD-dependent epimerase/dehydratase" evidence="2">
    <location>
        <begin position="10"/>
        <end position="269"/>
    </location>
</feature>
<dbReference type="AlphaFoldDB" id="A0A554JBD1"/>
<evidence type="ECO:0000259" key="2">
    <source>
        <dbReference type="Pfam" id="PF01370"/>
    </source>
</evidence>
<evidence type="ECO:0000313" key="3">
    <source>
        <dbReference type="EMBL" id="TSC65644.1"/>
    </source>
</evidence>
<accession>A0A554JBD1</accession>
<comment type="caution">
    <text evidence="3">The sequence shown here is derived from an EMBL/GenBank/DDBJ whole genome shotgun (WGS) entry which is preliminary data.</text>
</comment>
<dbReference type="Pfam" id="PF01370">
    <property type="entry name" value="Epimerase"/>
    <property type="match status" value="1"/>
</dbReference>